<evidence type="ECO:0000313" key="4">
    <source>
        <dbReference type="Proteomes" id="UP001609219"/>
    </source>
</evidence>
<dbReference type="EMBL" id="JBIMSN010000057">
    <property type="protein sequence ID" value="MFH5229604.1"/>
    <property type="molecule type" value="Genomic_DNA"/>
</dbReference>
<dbReference type="RefSeq" id="WP_395124561.1">
    <property type="nucleotide sequence ID" value="NZ_JBIMSN010000057.1"/>
</dbReference>
<protein>
    <submittedName>
        <fullName evidence="1">DUF4160 domain-containing protein</fullName>
    </submittedName>
</protein>
<evidence type="ECO:0000313" key="2">
    <source>
        <dbReference type="EMBL" id="MFH5242691.1"/>
    </source>
</evidence>
<accession>A0ABW7K3J0</accession>
<dbReference type="EMBL" id="JBIMSP010000016">
    <property type="protein sequence ID" value="MFH5242691.1"/>
    <property type="molecule type" value="Genomic_DNA"/>
</dbReference>
<dbReference type="Proteomes" id="UP001609176">
    <property type="component" value="Unassembled WGS sequence"/>
</dbReference>
<gene>
    <name evidence="2" type="ORF">ACHIPV_12465</name>
    <name evidence="1" type="ORF">ACHIRB_13665</name>
</gene>
<comment type="caution">
    <text evidence="1">The sequence shown here is derived from an EMBL/GenBank/DDBJ whole genome shotgun (WGS) entry which is preliminary data.</text>
</comment>
<dbReference type="Pfam" id="PF13711">
    <property type="entry name" value="DUF4160"/>
    <property type="match status" value="1"/>
</dbReference>
<organism evidence="1 4">
    <name type="scientific">Antrihabitans spumae</name>
    <dbReference type="NCBI Taxonomy" id="3373370"/>
    <lineage>
        <taxon>Bacteria</taxon>
        <taxon>Bacillati</taxon>
        <taxon>Actinomycetota</taxon>
        <taxon>Actinomycetes</taxon>
        <taxon>Mycobacteriales</taxon>
        <taxon>Nocardiaceae</taxon>
        <taxon>Antrihabitans</taxon>
    </lineage>
</organism>
<dbReference type="Proteomes" id="UP001609219">
    <property type="component" value="Unassembled WGS sequence"/>
</dbReference>
<keyword evidence="4" id="KW-1185">Reference proteome</keyword>
<name>A0ABW7K3J0_9NOCA</name>
<dbReference type="InterPro" id="IPR025427">
    <property type="entry name" value="DUF4160"/>
</dbReference>
<evidence type="ECO:0000313" key="3">
    <source>
        <dbReference type="Proteomes" id="UP001609176"/>
    </source>
</evidence>
<evidence type="ECO:0000313" key="1">
    <source>
        <dbReference type="EMBL" id="MFH5229604.1"/>
    </source>
</evidence>
<reference evidence="3 4" key="1">
    <citation type="submission" date="2024-10" db="EMBL/GenBank/DDBJ databases">
        <authorList>
            <person name="Riesco R."/>
        </authorList>
    </citation>
    <scope>NUCLEOTIDE SEQUENCE [LARGE SCALE GENOMIC DNA]</scope>
    <source>
        <strain evidence="2 3">NCIMB 15448</strain>
        <strain evidence="1 4">NCIMB 15450</strain>
    </source>
</reference>
<proteinExistence type="predicted"/>
<sequence length="158" mass="17835">MKDDDLTPYERTSRNLGQSDGWELAESEGRLEAEDILGRLVSIALYEFGENKDDWPMELDPEGFLTALTAEGKTFDGGISVHVWPNDHPPPHVHILKKSAPDNEYVKINLETGDCEGDLPPWAGRKQLKNIKALVLKYHPLFADWWLKNHGTTVTLLS</sequence>